<dbReference type="InterPro" id="IPR029058">
    <property type="entry name" value="AB_hydrolase_fold"/>
</dbReference>
<dbReference type="Pfam" id="PF00326">
    <property type="entry name" value="Peptidase_S9"/>
    <property type="match status" value="1"/>
</dbReference>
<reference evidence="4" key="1">
    <citation type="journal article" date="2019" name="Int. J. Syst. Evol. Microbiol.">
        <title>The Global Catalogue of Microorganisms (GCM) 10K type strain sequencing project: providing services to taxonomists for standard genome sequencing and annotation.</title>
        <authorList>
            <consortium name="The Broad Institute Genomics Platform"/>
            <consortium name="The Broad Institute Genome Sequencing Center for Infectious Disease"/>
            <person name="Wu L."/>
            <person name="Ma J."/>
        </authorList>
    </citation>
    <scope>NUCLEOTIDE SEQUENCE [LARGE SCALE GENOMIC DNA]</scope>
    <source>
        <strain evidence="4">CCTCC AB 2013263</strain>
    </source>
</reference>
<protein>
    <submittedName>
        <fullName evidence="3">Alpha/beta hydrolase</fullName>
    </submittedName>
</protein>
<feature type="transmembrane region" description="Helical" evidence="1">
    <location>
        <begin position="20"/>
        <end position="43"/>
    </location>
</feature>
<keyword evidence="4" id="KW-1185">Reference proteome</keyword>
<dbReference type="GO" id="GO:0016787">
    <property type="term" value="F:hydrolase activity"/>
    <property type="evidence" value="ECO:0007669"/>
    <property type="project" value="UniProtKB-KW"/>
</dbReference>
<evidence type="ECO:0000313" key="4">
    <source>
        <dbReference type="Proteomes" id="UP001595748"/>
    </source>
</evidence>
<comment type="caution">
    <text evidence="3">The sequence shown here is derived from an EMBL/GenBank/DDBJ whole genome shotgun (WGS) entry which is preliminary data.</text>
</comment>
<dbReference type="InterPro" id="IPR052920">
    <property type="entry name" value="DNA-binding_regulatory"/>
</dbReference>
<dbReference type="PANTHER" id="PTHR43358">
    <property type="entry name" value="ALPHA/BETA-HYDROLASE"/>
    <property type="match status" value="1"/>
</dbReference>
<dbReference type="PANTHER" id="PTHR43358:SF4">
    <property type="entry name" value="ALPHA_BETA HYDROLASE FOLD-1 DOMAIN-CONTAINING PROTEIN"/>
    <property type="match status" value="1"/>
</dbReference>
<evidence type="ECO:0000259" key="2">
    <source>
        <dbReference type="Pfam" id="PF00326"/>
    </source>
</evidence>
<dbReference type="Gene3D" id="3.40.50.1820">
    <property type="entry name" value="alpha/beta hydrolase"/>
    <property type="match status" value="1"/>
</dbReference>
<dbReference type="Proteomes" id="UP001595748">
    <property type="component" value="Unassembled WGS sequence"/>
</dbReference>
<sequence length="398" mass="43478">MTDRPSILSRLNALPKRKIARWGAVGYVVVVIAGAFIGAEIALRSKTKWVKGTFVPVGRRGNSVYLPASPETLSKGVIGMVPIAPNRGHALLGEAKLAGTLVRREILRERGRIPDGSVAWASTFVYNGTPAQLGVPFEPTVVHTDVGDMPAWFIPQLHGAGAAEKGDAIAIVIHGHGGQRAQALRMLPTLMESGVASLFVTFRNAYGAPRTGKGYLSLGDQEAEDVLHALAWAKERGFKRAVLYGFSMGGNIALCAVQRQDRWPIPVTGVILDCPALEWRDVMFSQGERYGLPRFLARPVARLTELIVTRRSGQNFDTVDQLAAAPKFTLPMLLFHGTRDRTIPVRQSDKLAALRPDLVEYHRVEGAKHIRCWNISPKEYDGALLRFIEKVLLGVKGG</sequence>
<keyword evidence="1" id="KW-0812">Transmembrane</keyword>
<keyword evidence="1" id="KW-1133">Transmembrane helix</keyword>
<evidence type="ECO:0000256" key="1">
    <source>
        <dbReference type="SAM" id="Phobius"/>
    </source>
</evidence>
<dbReference type="SUPFAM" id="SSF53474">
    <property type="entry name" value="alpha/beta-Hydrolases"/>
    <property type="match status" value="1"/>
</dbReference>
<feature type="domain" description="Peptidase S9 prolyl oligopeptidase catalytic" evidence="2">
    <location>
        <begin position="211"/>
        <end position="369"/>
    </location>
</feature>
<accession>A0ABV8A504</accession>
<dbReference type="RefSeq" id="WP_380077002.1">
    <property type="nucleotide sequence ID" value="NZ_JBHRZF010000094.1"/>
</dbReference>
<organism evidence="3 4">
    <name type="scientific">Deinococcus antarcticus</name>
    <dbReference type="NCBI Taxonomy" id="1298767"/>
    <lineage>
        <taxon>Bacteria</taxon>
        <taxon>Thermotogati</taxon>
        <taxon>Deinococcota</taxon>
        <taxon>Deinococci</taxon>
        <taxon>Deinococcales</taxon>
        <taxon>Deinococcaceae</taxon>
        <taxon>Deinococcus</taxon>
    </lineage>
</organism>
<evidence type="ECO:0000313" key="3">
    <source>
        <dbReference type="EMBL" id="MFC3860758.1"/>
    </source>
</evidence>
<name>A0ABV8A504_9DEIO</name>
<keyword evidence="3" id="KW-0378">Hydrolase</keyword>
<proteinExistence type="predicted"/>
<dbReference type="EMBL" id="JBHRZF010000094">
    <property type="protein sequence ID" value="MFC3860758.1"/>
    <property type="molecule type" value="Genomic_DNA"/>
</dbReference>
<gene>
    <name evidence="3" type="ORF">ACFOPQ_08275</name>
</gene>
<keyword evidence="1" id="KW-0472">Membrane</keyword>
<dbReference type="InterPro" id="IPR001375">
    <property type="entry name" value="Peptidase_S9_cat"/>
</dbReference>